<evidence type="ECO:0000256" key="2">
    <source>
        <dbReference type="ARBA" id="ARBA00022840"/>
    </source>
</evidence>
<sequence length="90" mass="9933">MLDVVKVMVKPLIVVAASKGILLKFQPSALKLLAKEGYDPEMGARPLRRLLQTKLEDPMAEMLLREDLGAGMVLKVGVKANQLKFESVNE</sequence>
<dbReference type="Gene3D" id="1.10.8.60">
    <property type="match status" value="1"/>
</dbReference>
<comment type="function">
    <text evidence="3">Part of a stress-induced multi-chaperone system, it is involved in the recovery of the cell from heat-induced damage, in cooperation with DnaK, DnaJ and GrpE. Acts before DnaK, in the processing of protein aggregates. Protein binding stimulates the ATPase activity; ATP hydrolysis unfolds the denatured protein aggregates, which probably helps expose new hydrophobic binding sites on the surface of ClpB-bound aggregates, contributing to the solubilization and refolding of denatured protein aggregates by DnaK.</text>
</comment>
<dbReference type="InterPro" id="IPR050130">
    <property type="entry name" value="ClpA_ClpB"/>
</dbReference>
<reference evidence="5" key="1">
    <citation type="submission" date="2022-07" db="EMBL/GenBank/DDBJ databases">
        <title>Whole Genome Sequencing of Streptococcus suis.</title>
        <authorList>
            <person name="Dai X."/>
            <person name="Huang J."/>
            <person name="Wang L."/>
        </authorList>
    </citation>
    <scope>NUCLEOTIDE SEQUENCE</scope>
    <source>
        <strain evidence="5">SFB2</strain>
    </source>
</reference>
<dbReference type="Proteomes" id="UP001152879">
    <property type="component" value="Unassembled WGS sequence"/>
</dbReference>
<dbReference type="SMART" id="SM01086">
    <property type="entry name" value="ClpB_D2-small"/>
    <property type="match status" value="1"/>
</dbReference>
<feature type="domain" description="Clp ATPase C-terminal" evidence="4">
    <location>
        <begin position="1"/>
        <end position="85"/>
    </location>
</feature>
<dbReference type="InterPro" id="IPR027417">
    <property type="entry name" value="P-loop_NTPase"/>
</dbReference>
<evidence type="ECO:0000256" key="3">
    <source>
        <dbReference type="ARBA" id="ARBA00025613"/>
    </source>
</evidence>
<dbReference type="GO" id="GO:0016887">
    <property type="term" value="F:ATP hydrolysis activity"/>
    <property type="evidence" value="ECO:0007669"/>
    <property type="project" value="TreeGrafter"/>
</dbReference>
<dbReference type="GO" id="GO:0005524">
    <property type="term" value="F:ATP binding"/>
    <property type="evidence" value="ECO:0007669"/>
    <property type="project" value="UniProtKB-KW"/>
</dbReference>
<dbReference type="SUPFAM" id="SSF52540">
    <property type="entry name" value="P-loop containing nucleoside triphosphate hydrolases"/>
    <property type="match status" value="1"/>
</dbReference>
<comment type="caution">
    <text evidence="5">The sequence shown here is derived from an EMBL/GenBank/DDBJ whole genome shotgun (WGS) entry which is preliminary data.</text>
</comment>
<keyword evidence="5" id="KW-0645">Protease</keyword>
<keyword evidence="5" id="KW-0378">Hydrolase</keyword>
<dbReference type="GO" id="GO:0005737">
    <property type="term" value="C:cytoplasm"/>
    <property type="evidence" value="ECO:0007669"/>
    <property type="project" value="TreeGrafter"/>
</dbReference>
<dbReference type="Pfam" id="PF10431">
    <property type="entry name" value="ClpB_D2-small"/>
    <property type="match status" value="1"/>
</dbReference>
<evidence type="ECO:0000313" key="5">
    <source>
        <dbReference type="EMBL" id="MDG4513247.1"/>
    </source>
</evidence>
<dbReference type="PANTHER" id="PTHR11638:SF18">
    <property type="entry name" value="HEAT SHOCK PROTEIN 104"/>
    <property type="match status" value="1"/>
</dbReference>
<keyword evidence="1" id="KW-0547">Nucleotide-binding</keyword>
<organism evidence="5 6">
    <name type="scientific">Streptococcus suis</name>
    <dbReference type="NCBI Taxonomy" id="1307"/>
    <lineage>
        <taxon>Bacteria</taxon>
        <taxon>Bacillati</taxon>
        <taxon>Bacillota</taxon>
        <taxon>Bacilli</taxon>
        <taxon>Lactobacillales</taxon>
        <taxon>Streptococcaceae</taxon>
        <taxon>Streptococcus</taxon>
    </lineage>
</organism>
<keyword evidence="2 5" id="KW-0067">ATP-binding</keyword>
<feature type="non-terminal residue" evidence="5">
    <location>
        <position position="1"/>
    </location>
</feature>
<name>A0A9X4RQD8_STRSU</name>
<dbReference type="GO" id="GO:0006508">
    <property type="term" value="P:proteolysis"/>
    <property type="evidence" value="ECO:0007669"/>
    <property type="project" value="UniProtKB-KW"/>
</dbReference>
<dbReference type="GO" id="GO:0008233">
    <property type="term" value="F:peptidase activity"/>
    <property type="evidence" value="ECO:0007669"/>
    <property type="project" value="UniProtKB-KW"/>
</dbReference>
<dbReference type="PANTHER" id="PTHR11638">
    <property type="entry name" value="ATP-DEPENDENT CLP PROTEASE"/>
    <property type="match status" value="1"/>
</dbReference>
<dbReference type="GO" id="GO:0034605">
    <property type="term" value="P:cellular response to heat"/>
    <property type="evidence" value="ECO:0007669"/>
    <property type="project" value="TreeGrafter"/>
</dbReference>
<evidence type="ECO:0000259" key="4">
    <source>
        <dbReference type="SMART" id="SM01086"/>
    </source>
</evidence>
<dbReference type="InterPro" id="IPR019489">
    <property type="entry name" value="Clp_ATPase_C"/>
</dbReference>
<protein>
    <submittedName>
        <fullName evidence="5">ATP-dependent Clp protease ATP-binding subunit</fullName>
    </submittedName>
</protein>
<dbReference type="EMBL" id="JANFML010000074">
    <property type="protein sequence ID" value="MDG4513247.1"/>
    <property type="molecule type" value="Genomic_DNA"/>
</dbReference>
<dbReference type="AlphaFoldDB" id="A0A9X4RQD8"/>
<proteinExistence type="predicted"/>
<evidence type="ECO:0000256" key="1">
    <source>
        <dbReference type="ARBA" id="ARBA00022741"/>
    </source>
</evidence>
<accession>A0A9X4RQD8</accession>
<evidence type="ECO:0000313" key="6">
    <source>
        <dbReference type="Proteomes" id="UP001152879"/>
    </source>
</evidence>
<gene>
    <name evidence="5" type="ORF">NOL15_10570</name>
</gene>